<proteinExistence type="predicted"/>
<protein>
    <submittedName>
        <fullName evidence="2">Uncharacterized protein</fullName>
    </submittedName>
</protein>
<dbReference type="STRING" id="216903.SAMN05444371_1800"/>
<gene>
    <name evidence="2" type="ORF">SAMN05444371_1800</name>
</gene>
<keyword evidence="3" id="KW-1185">Reference proteome</keyword>
<dbReference type="AlphaFoldDB" id="A0A1M6RCH0"/>
<evidence type="ECO:0000313" key="2">
    <source>
        <dbReference type="EMBL" id="SHK30037.1"/>
    </source>
</evidence>
<accession>A0A1M6RCH0</accession>
<dbReference type="EMBL" id="FRAM01000002">
    <property type="protein sequence ID" value="SHK30037.1"/>
    <property type="molecule type" value="Genomic_DNA"/>
</dbReference>
<feature type="transmembrane region" description="Helical" evidence="1">
    <location>
        <begin position="7"/>
        <end position="23"/>
    </location>
</feature>
<dbReference type="RefSeq" id="WP_072997471.1">
    <property type="nucleotide sequence ID" value="NZ_FRAM01000002.1"/>
</dbReference>
<keyword evidence="1" id="KW-1133">Transmembrane helix</keyword>
<keyword evidence="1" id="KW-0472">Membrane</keyword>
<keyword evidence="1" id="KW-0812">Transmembrane</keyword>
<dbReference type="OrthoDB" id="9901538at2"/>
<sequence length="174" mass="20254">MNNKKEILLLLVFALLFSILTLVNLKLLFITIVSPIFIFVLFLLGIIIGVIFKKNIKSILLEQNYLYYFFTYFIAGNFTIISFFCINNGFIHTKSKEKIYKIVDKQNFHKQINGEFLVFIDLKLTKHKNKKLLISTTQEDFINDITLVKILESEGNLGFKVIKDIVPLRISNPK</sequence>
<evidence type="ECO:0000313" key="3">
    <source>
        <dbReference type="Proteomes" id="UP000184498"/>
    </source>
</evidence>
<evidence type="ECO:0000256" key="1">
    <source>
        <dbReference type="SAM" id="Phobius"/>
    </source>
</evidence>
<name>A0A1M6RCH0_9FLAO</name>
<reference evidence="3" key="1">
    <citation type="submission" date="2016-11" db="EMBL/GenBank/DDBJ databases">
        <authorList>
            <person name="Varghese N."/>
            <person name="Submissions S."/>
        </authorList>
    </citation>
    <scope>NUCLEOTIDE SEQUENCE [LARGE SCALE GENOMIC DNA]</scope>
    <source>
        <strain evidence="3">DSM 18016</strain>
    </source>
</reference>
<organism evidence="2 3">
    <name type="scientific">Epilithonimonas mollis</name>
    <dbReference type="NCBI Taxonomy" id="216903"/>
    <lineage>
        <taxon>Bacteria</taxon>
        <taxon>Pseudomonadati</taxon>
        <taxon>Bacteroidota</taxon>
        <taxon>Flavobacteriia</taxon>
        <taxon>Flavobacteriales</taxon>
        <taxon>Weeksellaceae</taxon>
        <taxon>Chryseobacterium group</taxon>
        <taxon>Epilithonimonas</taxon>
    </lineage>
</organism>
<dbReference type="Proteomes" id="UP000184498">
    <property type="component" value="Unassembled WGS sequence"/>
</dbReference>
<feature type="transmembrane region" description="Helical" evidence="1">
    <location>
        <begin position="64"/>
        <end position="84"/>
    </location>
</feature>
<feature type="transmembrane region" description="Helical" evidence="1">
    <location>
        <begin position="29"/>
        <end position="52"/>
    </location>
</feature>